<protein>
    <submittedName>
        <fullName evidence="1">Uncharacterized protein</fullName>
    </submittedName>
</protein>
<dbReference type="EMBL" id="CAUOFW020001427">
    <property type="protein sequence ID" value="CAK9144872.1"/>
    <property type="molecule type" value="Genomic_DNA"/>
</dbReference>
<sequence length="139" mass="15596">MYDSGQEILPNGIYTYVDVRDVAYAHVQALEIASANGRYCLVETLTYSSETRKILHKFYPTLNLLEKHRAVYAIGVIRQAEMAVGELQELKRRENTNSIPQNEPVITTWSAPPRGSIKLNYDGAFLAKTRRGPFCSGGT</sequence>
<evidence type="ECO:0000313" key="2">
    <source>
        <dbReference type="Proteomes" id="UP001642360"/>
    </source>
</evidence>
<accession>A0ABC8RKE7</accession>
<comment type="caution">
    <text evidence="1">The sequence shown here is derived from an EMBL/GenBank/DDBJ whole genome shotgun (WGS) entry which is preliminary data.</text>
</comment>
<gene>
    <name evidence="1" type="ORF">ILEXP_LOCUS12647</name>
</gene>
<name>A0ABC8RKE7_9AQUA</name>
<reference evidence="1 2" key="1">
    <citation type="submission" date="2024-02" db="EMBL/GenBank/DDBJ databases">
        <authorList>
            <person name="Vignale AGUSTIN F."/>
            <person name="Sosa J E."/>
            <person name="Modenutti C."/>
        </authorList>
    </citation>
    <scope>NUCLEOTIDE SEQUENCE [LARGE SCALE GENOMIC DNA]</scope>
</reference>
<dbReference type="AlphaFoldDB" id="A0ABC8RKE7"/>
<evidence type="ECO:0000313" key="1">
    <source>
        <dbReference type="EMBL" id="CAK9144872.1"/>
    </source>
</evidence>
<dbReference type="Gene3D" id="3.40.50.720">
    <property type="entry name" value="NAD(P)-binding Rossmann-like Domain"/>
    <property type="match status" value="1"/>
</dbReference>
<dbReference type="Proteomes" id="UP001642360">
    <property type="component" value="Unassembled WGS sequence"/>
</dbReference>
<keyword evidence="2" id="KW-1185">Reference proteome</keyword>
<organism evidence="1 2">
    <name type="scientific">Ilex paraguariensis</name>
    <name type="common">yerba mate</name>
    <dbReference type="NCBI Taxonomy" id="185542"/>
    <lineage>
        <taxon>Eukaryota</taxon>
        <taxon>Viridiplantae</taxon>
        <taxon>Streptophyta</taxon>
        <taxon>Embryophyta</taxon>
        <taxon>Tracheophyta</taxon>
        <taxon>Spermatophyta</taxon>
        <taxon>Magnoliopsida</taxon>
        <taxon>eudicotyledons</taxon>
        <taxon>Gunneridae</taxon>
        <taxon>Pentapetalae</taxon>
        <taxon>asterids</taxon>
        <taxon>campanulids</taxon>
        <taxon>Aquifoliales</taxon>
        <taxon>Aquifoliaceae</taxon>
        <taxon>Ilex</taxon>
    </lineage>
</organism>
<proteinExistence type="predicted"/>